<keyword evidence="1" id="KW-0472">Membrane</keyword>
<keyword evidence="3" id="KW-1185">Reference proteome</keyword>
<dbReference type="RefSeq" id="WP_367875895.1">
    <property type="nucleotide sequence ID" value="NZ_JBFNXX010000001.1"/>
</dbReference>
<evidence type="ECO:0000313" key="3">
    <source>
        <dbReference type="Proteomes" id="UP001556098"/>
    </source>
</evidence>
<organism evidence="2 3">
    <name type="scientific">Sulfitobacter sediminis</name>
    <dbReference type="NCBI Taxonomy" id="3234186"/>
    <lineage>
        <taxon>Bacteria</taxon>
        <taxon>Pseudomonadati</taxon>
        <taxon>Pseudomonadota</taxon>
        <taxon>Alphaproteobacteria</taxon>
        <taxon>Rhodobacterales</taxon>
        <taxon>Roseobacteraceae</taxon>
        <taxon>Sulfitobacter</taxon>
    </lineage>
</organism>
<gene>
    <name evidence="2" type="ORF">AB2B41_01135</name>
</gene>
<dbReference type="Proteomes" id="UP001556098">
    <property type="component" value="Unassembled WGS sequence"/>
</dbReference>
<keyword evidence="1" id="KW-1133">Transmembrane helix</keyword>
<keyword evidence="1" id="KW-0812">Transmembrane</keyword>
<comment type="caution">
    <text evidence="2">The sequence shown here is derived from an EMBL/GenBank/DDBJ whole genome shotgun (WGS) entry which is preliminary data.</text>
</comment>
<dbReference type="EMBL" id="JBFNXX010000001">
    <property type="protein sequence ID" value="MEW9918192.1"/>
    <property type="molecule type" value="Genomic_DNA"/>
</dbReference>
<name>A0ABV3RGV4_9RHOB</name>
<sequence length="183" mass="20494">MLLILVVLIVWAAMSFAAPGVLENPNAFLKRYNAIFLSLGTIFVVSVIAIYTTYLAGWYAERRDRVNRSISAQLKLAEFRQIWISEMRNDISELLRLSYSPESAQDVAKAYGLSMKIEMRLNPAEPLAMAVSESLLQVSETSGNDAKHHLALSNLTVASRKYLKAEWKRLKEDIASAQILGSE</sequence>
<evidence type="ECO:0000313" key="2">
    <source>
        <dbReference type="EMBL" id="MEW9918192.1"/>
    </source>
</evidence>
<protein>
    <submittedName>
        <fullName evidence="2">Uncharacterized protein</fullName>
    </submittedName>
</protein>
<feature type="transmembrane region" description="Helical" evidence="1">
    <location>
        <begin position="33"/>
        <end position="60"/>
    </location>
</feature>
<evidence type="ECO:0000256" key="1">
    <source>
        <dbReference type="SAM" id="Phobius"/>
    </source>
</evidence>
<proteinExistence type="predicted"/>
<accession>A0ABV3RGV4</accession>
<reference evidence="2 3" key="1">
    <citation type="submission" date="2024-07" db="EMBL/GenBank/DDBJ databases">
        <title>Marimonas sp.nov., isolated from tidal-flat sediment.</title>
        <authorList>
            <person name="Jayan J.N."/>
            <person name="Lee S.S."/>
        </authorList>
    </citation>
    <scope>NUCLEOTIDE SEQUENCE [LARGE SCALE GENOMIC DNA]</scope>
    <source>
        <strain evidence="2 3">MJW-29</strain>
    </source>
</reference>